<evidence type="ECO:0000313" key="10">
    <source>
        <dbReference type="Proteomes" id="UP001583172"/>
    </source>
</evidence>
<feature type="domain" description="Zn(2)-C6 fungal-type" evidence="8">
    <location>
        <begin position="219"/>
        <end position="247"/>
    </location>
</feature>
<dbReference type="PROSITE" id="PS50048">
    <property type="entry name" value="ZN2_CY6_FUNGAL_2"/>
    <property type="match status" value="1"/>
</dbReference>
<evidence type="ECO:0000256" key="1">
    <source>
        <dbReference type="ARBA" id="ARBA00004123"/>
    </source>
</evidence>
<feature type="compositionally biased region" description="Low complexity" evidence="7">
    <location>
        <begin position="80"/>
        <end position="95"/>
    </location>
</feature>
<evidence type="ECO:0000256" key="6">
    <source>
        <dbReference type="ARBA" id="ARBA00023242"/>
    </source>
</evidence>
<protein>
    <recommendedName>
        <fullName evidence="8">Zn(2)-C6 fungal-type domain-containing protein</fullName>
    </recommendedName>
</protein>
<dbReference type="PANTHER" id="PTHR37534:SF38">
    <property type="entry name" value="ZN(2)-C6 FUNGAL-TYPE DOMAIN-CONTAINING PROTEIN"/>
    <property type="match status" value="1"/>
</dbReference>
<organism evidence="9 10">
    <name type="scientific">Humicola insolens</name>
    <name type="common">Soft-rot fungus</name>
    <dbReference type="NCBI Taxonomy" id="85995"/>
    <lineage>
        <taxon>Eukaryota</taxon>
        <taxon>Fungi</taxon>
        <taxon>Dikarya</taxon>
        <taxon>Ascomycota</taxon>
        <taxon>Pezizomycotina</taxon>
        <taxon>Sordariomycetes</taxon>
        <taxon>Sordariomycetidae</taxon>
        <taxon>Sordariales</taxon>
        <taxon>Chaetomiaceae</taxon>
        <taxon>Mycothermus</taxon>
    </lineage>
</organism>
<comment type="caution">
    <text evidence="9">The sequence shown here is derived from an EMBL/GenBank/DDBJ whole genome shotgun (WGS) entry which is preliminary data.</text>
</comment>
<keyword evidence="4" id="KW-0238">DNA-binding</keyword>
<evidence type="ECO:0000259" key="8">
    <source>
        <dbReference type="PROSITE" id="PS50048"/>
    </source>
</evidence>
<dbReference type="EMBL" id="JAZGSY010000013">
    <property type="protein sequence ID" value="KAL1843604.1"/>
    <property type="molecule type" value="Genomic_DNA"/>
</dbReference>
<evidence type="ECO:0000313" key="9">
    <source>
        <dbReference type="EMBL" id="KAL1843604.1"/>
    </source>
</evidence>
<dbReference type="PANTHER" id="PTHR37534">
    <property type="entry name" value="TRANSCRIPTIONAL ACTIVATOR PROTEIN UGA3"/>
    <property type="match status" value="1"/>
</dbReference>
<evidence type="ECO:0000256" key="5">
    <source>
        <dbReference type="ARBA" id="ARBA00023163"/>
    </source>
</evidence>
<dbReference type="Pfam" id="PF11951">
    <property type="entry name" value="Fungal_trans_2"/>
    <property type="match status" value="2"/>
</dbReference>
<dbReference type="SUPFAM" id="SSF57701">
    <property type="entry name" value="Zn2/Cys6 DNA-binding domain"/>
    <property type="match status" value="1"/>
</dbReference>
<gene>
    <name evidence="9" type="ORF">VTJ49DRAFT_887</name>
</gene>
<dbReference type="Pfam" id="PF00172">
    <property type="entry name" value="Zn_clus"/>
    <property type="match status" value="1"/>
</dbReference>
<feature type="region of interest" description="Disordered" evidence="7">
    <location>
        <begin position="165"/>
        <end position="211"/>
    </location>
</feature>
<keyword evidence="3" id="KW-0805">Transcription regulation</keyword>
<evidence type="ECO:0000256" key="4">
    <source>
        <dbReference type="ARBA" id="ARBA00023125"/>
    </source>
</evidence>
<dbReference type="InterPro" id="IPR036864">
    <property type="entry name" value="Zn2-C6_fun-type_DNA-bd_sf"/>
</dbReference>
<keyword evidence="5" id="KW-0804">Transcription</keyword>
<dbReference type="Gene3D" id="4.10.240.10">
    <property type="entry name" value="Zn(2)-C6 fungal-type DNA-binding domain"/>
    <property type="match status" value="1"/>
</dbReference>
<dbReference type="InterPro" id="IPR001138">
    <property type="entry name" value="Zn2Cys6_DnaBD"/>
</dbReference>
<reference evidence="9 10" key="1">
    <citation type="journal article" date="2024" name="Commun. Biol.">
        <title>Comparative genomic analysis of thermophilic fungi reveals convergent evolutionary adaptations and gene losses.</title>
        <authorList>
            <person name="Steindorff A.S."/>
            <person name="Aguilar-Pontes M.V."/>
            <person name="Robinson A.J."/>
            <person name="Andreopoulos B."/>
            <person name="LaButti K."/>
            <person name="Kuo A."/>
            <person name="Mondo S."/>
            <person name="Riley R."/>
            <person name="Otillar R."/>
            <person name="Haridas S."/>
            <person name="Lipzen A."/>
            <person name="Grimwood J."/>
            <person name="Schmutz J."/>
            <person name="Clum A."/>
            <person name="Reid I.D."/>
            <person name="Moisan M.C."/>
            <person name="Butler G."/>
            <person name="Nguyen T.T.M."/>
            <person name="Dewar K."/>
            <person name="Conant G."/>
            <person name="Drula E."/>
            <person name="Henrissat B."/>
            <person name="Hansel C."/>
            <person name="Singer S."/>
            <person name="Hutchinson M.I."/>
            <person name="de Vries R.P."/>
            <person name="Natvig D.O."/>
            <person name="Powell A.J."/>
            <person name="Tsang A."/>
            <person name="Grigoriev I.V."/>
        </authorList>
    </citation>
    <scope>NUCLEOTIDE SEQUENCE [LARGE SCALE GENOMIC DNA]</scope>
    <source>
        <strain evidence="9 10">CBS 620.91</strain>
    </source>
</reference>
<feature type="compositionally biased region" description="Basic residues" evidence="7">
    <location>
        <begin position="191"/>
        <end position="201"/>
    </location>
</feature>
<dbReference type="PROSITE" id="PS00463">
    <property type="entry name" value="ZN2_CY6_FUNGAL_1"/>
    <property type="match status" value="1"/>
</dbReference>
<feature type="compositionally biased region" description="Polar residues" evidence="7">
    <location>
        <begin position="65"/>
        <end position="79"/>
    </location>
</feature>
<evidence type="ECO:0000256" key="7">
    <source>
        <dbReference type="SAM" id="MobiDB-lite"/>
    </source>
</evidence>
<accession>A0ABR3VPW9</accession>
<name>A0ABR3VPW9_HUMIN</name>
<feature type="compositionally biased region" description="Polar residues" evidence="7">
    <location>
        <begin position="635"/>
        <end position="645"/>
    </location>
</feature>
<dbReference type="Proteomes" id="UP001583172">
    <property type="component" value="Unassembled WGS sequence"/>
</dbReference>
<comment type="subcellular location">
    <subcellularLocation>
        <location evidence="1">Nucleus</location>
    </subcellularLocation>
</comment>
<feature type="region of interest" description="Disordered" evidence="7">
    <location>
        <begin position="62"/>
        <end position="96"/>
    </location>
</feature>
<sequence length="778" mass="86114">MDRRLAVMPGDRGLRWPDSHRVYADRSMHMPELSPPWLGSLSSYSTSISLSTSTSAFTHTDELSPISNGVETSPATADTSVSHLASPSQSPSSVAEPLSATSLGHAEEAWPLGYHYRGRIQTLVCGPENNGAHQQDGIYQASVSNEPSAVPKLEPQEDDDFRMDDVEEAPSTPLPVNTGLPPVPSGEPKLKRPRGRPRKHPLVPSVSTNKITKGRSKTGCLTCRKRKKKCDEAKPRCMNCEKNAVVCEGYPEKQIWKSGKERAEEERRKSITLPSITMYPLFSGLETVEDRIFWKHYNERLSIILTAEGDHANAFRELVIPLAVQHDGLMHSILGLASKHIDFETPYGKNILRNNPGTTLEALRERSAHHCKEALGRFCRDVAATEEGRIDPEDKTVVAARYGQMLCFFLEALIDGDSARRYRLHLNMYRKITSSSPPRDSGYMSFIAEFFHYHIIADELISSVFNPDACTPGKRLAPFPGDYKPRLLGITDGLLCYLSDITAMRNKIRSKMMAGVDLAVDYGEIYPAVDIDAAIRGWTSRWPSGDSREQVTLLYRQMMWIYLHRTVYIPSMSSPSYQASSTSSLSAFPNLSSHARPVPSAVNTPPQSASTSRASSPTLSALTHGQPIPDAGTPRRSSGTSTRVNDSADDDSSNKHDVAGSRAASPATGRRPPNLDPTVIQAVEESLALLESFKPNDPCQRLLLLPCFLVGTACFSPSHQRRMRTAVRTVRAYTGLRNADRVLDVLEEVWRLMQAGDWVAVWDWPSVAQRMGMDFIPA</sequence>
<keyword evidence="2" id="KW-0862">Zinc</keyword>
<dbReference type="SMART" id="SM00066">
    <property type="entry name" value="GAL4"/>
    <property type="match status" value="1"/>
</dbReference>
<keyword evidence="6" id="KW-0539">Nucleus</keyword>
<evidence type="ECO:0000256" key="3">
    <source>
        <dbReference type="ARBA" id="ARBA00023015"/>
    </source>
</evidence>
<proteinExistence type="predicted"/>
<keyword evidence="10" id="KW-1185">Reference proteome</keyword>
<feature type="region of interest" description="Disordered" evidence="7">
    <location>
        <begin position="593"/>
        <end position="676"/>
    </location>
</feature>
<dbReference type="CDD" id="cd00067">
    <property type="entry name" value="GAL4"/>
    <property type="match status" value="1"/>
</dbReference>
<dbReference type="InterPro" id="IPR021858">
    <property type="entry name" value="Fun_TF"/>
</dbReference>
<feature type="compositionally biased region" description="Polar residues" evidence="7">
    <location>
        <begin position="601"/>
        <end position="623"/>
    </location>
</feature>
<evidence type="ECO:0000256" key="2">
    <source>
        <dbReference type="ARBA" id="ARBA00022833"/>
    </source>
</evidence>